<reference evidence="3" key="2">
    <citation type="submission" date="2023-05" db="EMBL/GenBank/DDBJ databases">
        <authorList>
            <person name="Schelkunov M.I."/>
        </authorList>
    </citation>
    <scope>NUCLEOTIDE SEQUENCE</scope>
    <source>
        <strain evidence="3">Hsosn_3</strain>
        <tissue evidence="3">Leaf</tissue>
    </source>
</reference>
<evidence type="ECO:0000256" key="2">
    <source>
        <dbReference type="ARBA" id="ARBA00023315"/>
    </source>
</evidence>
<sequence>MEDPSPTINVLEHCGVSPPADTHVTVTSLPLNFFDLLWLTFHPLGRVIFYDFPYSTSHFIENTVPNLKTSLSLALKHFTPLAGNLIAPRDTNSSTEFLIRCLDGDSVSVTFAECMDDPNHFNGNHIRDANMLNAFVPQLPPATCVDISGGKFSAAPVFAIQVTVFPKRAICIGIRSAHAVADGSSLFNFARAWASITKQVILLDTKDTKLDYYNIIDFGWGKPQKFEFVEEPLSMSRCRDSNADLEIGIVLPKNEMDAFSTIFAEGVQCLHG</sequence>
<keyword evidence="1" id="KW-0808">Transferase</keyword>
<comment type="caution">
    <text evidence="3">The sequence shown here is derived from an EMBL/GenBank/DDBJ whole genome shotgun (WGS) entry which is preliminary data.</text>
</comment>
<dbReference type="Gene3D" id="3.30.559.10">
    <property type="entry name" value="Chloramphenicol acetyltransferase-like domain"/>
    <property type="match status" value="1"/>
</dbReference>
<proteinExistence type="predicted"/>
<keyword evidence="4" id="KW-1185">Reference proteome</keyword>
<dbReference type="Pfam" id="PF02458">
    <property type="entry name" value="Transferase"/>
    <property type="match status" value="1"/>
</dbReference>
<dbReference type="AlphaFoldDB" id="A0AAD8GR86"/>
<dbReference type="EMBL" id="JAUIZM010000014">
    <property type="protein sequence ID" value="KAK1353166.1"/>
    <property type="molecule type" value="Genomic_DNA"/>
</dbReference>
<organism evidence="3 4">
    <name type="scientific">Heracleum sosnowskyi</name>
    <dbReference type="NCBI Taxonomy" id="360622"/>
    <lineage>
        <taxon>Eukaryota</taxon>
        <taxon>Viridiplantae</taxon>
        <taxon>Streptophyta</taxon>
        <taxon>Embryophyta</taxon>
        <taxon>Tracheophyta</taxon>
        <taxon>Spermatophyta</taxon>
        <taxon>Magnoliopsida</taxon>
        <taxon>eudicotyledons</taxon>
        <taxon>Gunneridae</taxon>
        <taxon>Pentapetalae</taxon>
        <taxon>asterids</taxon>
        <taxon>campanulids</taxon>
        <taxon>Apiales</taxon>
        <taxon>Apiaceae</taxon>
        <taxon>Apioideae</taxon>
        <taxon>apioid superclade</taxon>
        <taxon>Tordylieae</taxon>
        <taxon>Tordyliinae</taxon>
        <taxon>Heracleum</taxon>
    </lineage>
</organism>
<name>A0AAD8GR86_9APIA</name>
<protein>
    <recommendedName>
        <fullName evidence="5">Anthocyanin acyltransferase</fullName>
    </recommendedName>
</protein>
<dbReference type="InterPro" id="IPR023213">
    <property type="entry name" value="CAT-like_dom_sf"/>
</dbReference>
<keyword evidence="2" id="KW-0012">Acyltransferase</keyword>
<dbReference type="Proteomes" id="UP001237642">
    <property type="component" value="Unassembled WGS sequence"/>
</dbReference>
<dbReference type="PANTHER" id="PTHR31625">
    <property type="match status" value="1"/>
</dbReference>
<evidence type="ECO:0008006" key="5">
    <source>
        <dbReference type="Google" id="ProtNLM"/>
    </source>
</evidence>
<dbReference type="InterPro" id="IPR051504">
    <property type="entry name" value="Plant_metabolite_acyltrans"/>
</dbReference>
<accession>A0AAD8GR86</accession>
<evidence type="ECO:0000256" key="1">
    <source>
        <dbReference type="ARBA" id="ARBA00022679"/>
    </source>
</evidence>
<evidence type="ECO:0000313" key="4">
    <source>
        <dbReference type="Proteomes" id="UP001237642"/>
    </source>
</evidence>
<evidence type="ECO:0000313" key="3">
    <source>
        <dbReference type="EMBL" id="KAK1353166.1"/>
    </source>
</evidence>
<reference evidence="3" key="1">
    <citation type="submission" date="2023-02" db="EMBL/GenBank/DDBJ databases">
        <title>Genome of toxic invasive species Heracleum sosnowskyi carries increased number of genes despite the absence of recent whole-genome duplications.</title>
        <authorList>
            <person name="Schelkunov M."/>
            <person name="Shtratnikova V."/>
            <person name="Makarenko M."/>
            <person name="Klepikova A."/>
            <person name="Omelchenko D."/>
            <person name="Novikova G."/>
            <person name="Obukhova E."/>
            <person name="Bogdanov V."/>
            <person name="Penin A."/>
            <person name="Logacheva M."/>
        </authorList>
    </citation>
    <scope>NUCLEOTIDE SEQUENCE</scope>
    <source>
        <strain evidence="3">Hsosn_3</strain>
        <tissue evidence="3">Leaf</tissue>
    </source>
</reference>
<gene>
    <name evidence="3" type="ORF">POM88_053004</name>
</gene>
<dbReference type="GO" id="GO:0016747">
    <property type="term" value="F:acyltransferase activity, transferring groups other than amino-acyl groups"/>
    <property type="evidence" value="ECO:0007669"/>
    <property type="project" value="UniProtKB-ARBA"/>
</dbReference>